<dbReference type="GO" id="GO:0030170">
    <property type="term" value="F:pyridoxal phosphate binding"/>
    <property type="evidence" value="ECO:0007669"/>
    <property type="project" value="InterPro"/>
</dbReference>
<dbReference type="Pfam" id="PF03473">
    <property type="entry name" value="MOSC"/>
    <property type="match status" value="1"/>
</dbReference>
<gene>
    <name evidence="2" type="ORF">HNR21_002397</name>
</gene>
<sequence>MTAVAELRRHPVKSMLGEDLAAAELTAAGVRGDRRWAVVDRETGRIASAKNPRLWRGLLKMTAAADGDAVAITLPDGKPVRSSDPDVDRRLSEVLGRPVELVREVPAGATLERAVPEQVLAAGVAARTAVEEVPLAGGTFVDLAPVHLITTSTLAAIGAASPRGAVEAARYRPNLVIRTAGSGFVENDWVGRELAVGSEAVLRVLVCTPRCAIPTLEHGGLPRDADALRVPAERNRVVPVPELGPRPCAGVYAEVVRPGRVERGDAVRLLG</sequence>
<dbReference type="InterPro" id="IPR005303">
    <property type="entry name" value="MOCOS_middle"/>
</dbReference>
<organism evidence="2 3">
    <name type="scientific">Thermomonospora cellulosilytica</name>
    <dbReference type="NCBI Taxonomy" id="1411118"/>
    <lineage>
        <taxon>Bacteria</taxon>
        <taxon>Bacillati</taxon>
        <taxon>Actinomycetota</taxon>
        <taxon>Actinomycetes</taxon>
        <taxon>Streptosporangiales</taxon>
        <taxon>Thermomonosporaceae</taxon>
        <taxon>Thermomonospora</taxon>
    </lineage>
</organism>
<dbReference type="GO" id="GO:0003824">
    <property type="term" value="F:catalytic activity"/>
    <property type="evidence" value="ECO:0007669"/>
    <property type="project" value="InterPro"/>
</dbReference>
<dbReference type="AlphaFoldDB" id="A0A7W3MX45"/>
<evidence type="ECO:0000313" key="3">
    <source>
        <dbReference type="Proteomes" id="UP000539313"/>
    </source>
</evidence>
<dbReference type="Gene3D" id="2.40.33.20">
    <property type="entry name" value="PK beta-barrel domain-like"/>
    <property type="match status" value="1"/>
</dbReference>
<accession>A0A7W3MX45</accession>
<comment type="caution">
    <text evidence="2">The sequence shown here is derived from an EMBL/GenBank/DDBJ whole genome shotgun (WGS) entry which is preliminary data.</text>
</comment>
<dbReference type="Pfam" id="PF03476">
    <property type="entry name" value="MOSC_N"/>
    <property type="match status" value="1"/>
</dbReference>
<dbReference type="SUPFAM" id="SSF50800">
    <property type="entry name" value="PK beta-barrel domain-like"/>
    <property type="match status" value="1"/>
</dbReference>
<protein>
    <submittedName>
        <fullName evidence="2">Uncharacterized protein YcbX</fullName>
    </submittedName>
</protein>
<keyword evidence="3" id="KW-1185">Reference proteome</keyword>
<dbReference type="GO" id="GO:0030151">
    <property type="term" value="F:molybdenum ion binding"/>
    <property type="evidence" value="ECO:0007669"/>
    <property type="project" value="InterPro"/>
</dbReference>
<evidence type="ECO:0000259" key="1">
    <source>
        <dbReference type="PROSITE" id="PS51340"/>
    </source>
</evidence>
<reference evidence="2 3" key="1">
    <citation type="submission" date="2020-08" db="EMBL/GenBank/DDBJ databases">
        <title>Sequencing the genomes of 1000 actinobacteria strains.</title>
        <authorList>
            <person name="Klenk H.-P."/>
        </authorList>
    </citation>
    <scope>NUCLEOTIDE SEQUENCE [LARGE SCALE GENOMIC DNA]</scope>
    <source>
        <strain evidence="2 3">DSM 45823</strain>
    </source>
</reference>
<proteinExistence type="predicted"/>
<dbReference type="InterPro" id="IPR005302">
    <property type="entry name" value="MoCF_Sase_C"/>
</dbReference>
<dbReference type="EMBL" id="JACJII010000001">
    <property type="protein sequence ID" value="MBA9003515.1"/>
    <property type="molecule type" value="Genomic_DNA"/>
</dbReference>
<name>A0A7W3MX45_9ACTN</name>
<evidence type="ECO:0000313" key="2">
    <source>
        <dbReference type="EMBL" id="MBA9003515.1"/>
    </source>
</evidence>
<dbReference type="PROSITE" id="PS51340">
    <property type="entry name" value="MOSC"/>
    <property type="match status" value="1"/>
</dbReference>
<dbReference type="InterPro" id="IPR011037">
    <property type="entry name" value="Pyrv_Knase-like_insert_dom_sf"/>
</dbReference>
<feature type="domain" description="MOSC" evidence="1">
    <location>
        <begin position="109"/>
        <end position="270"/>
    </location>
</feature>
<dbReference type="RefSeq" id="WP_312880987.1">
    <property type="nucleotide sequence ID" value="NZ_JACJII010000001.1"/>
</dbReference>
<dbReference type="Proteomes" id="UP000539313">
    <property type="component" value="Unassembled WGS sequence"/>
</dbReference>